<dbReference type="InterPro" id="IPR045153">
    <property type="entry name" value="Est1/Ebs1-like"/>
</dbReference>
<sequence length="655" mass="73352">MRELEALLTLDDAKLEASLECYAHLDSARRGPYRVLHIVSALVFIIQSLTKIPESTDQKEKIDVQPSDSTKLAWSATFVCMGRLVDRCLKSNDLDGCPLLVAVLVFVEWLCGVLDRADTWNTDEKVTSSMFYFFHAFADLLNQLDLKEGKAKSNDHTPLWEDYELKGFAPMARAHASLGFSSNCKDMVNRDDSSVTRAHRIFHSAIKIVERSSGSSKWISYDKLRRKFYAAESNTISDQTEAAVKKSSSFSDTKESSHRTCEGTKGYEEDIHGENLSHPCARGEDLAVEEEEVILFKPLTRYNSAPICTSLLTDDQVLREGTSHQEAPSDESLRRATSLYAAQSQAHNFDATNCRRDRPFKQQEPPPKDSATYPAGPPSLSAWVFNRESANDEREKGTRGLRKQELSPIEEIPSAPLEALSISEATDSFIGSSNVSATVHRSPPPYVAPVPSAPLLPDHAAWYRENSSSFPQRVNAVGISEAEGILGASPVSRFSNWSGTCNPYDFGPAIPSLFDGYPPVVGMSSSEWLQQYKNSQFFQRANNHVRPAHFDPSGTLHGHDASRFDLFEQWENPLVSNQMVSLENPQLHPGSPLVHNTEEQRREKLFLGYQRPSPYGCRAGTELQAEQPSLLHYLKEREWQLQRESQLRGPTYMGN</sequence>
<dbReference type="EMBL" id="JAVXUP010001564">
    <property type="protein sequence ID" value="KAK3010238.1"/>
    <property type="molecule type" value="Genomic_DNA"/>
</dbReference>
<feature type="domain" description="DNA/RNA-binding" evidence="2">
    <location>
        <begin position="11"/>
        <end position="174"/>
    </location>
</feature>
<dbReference type="PANTHER" id="PTHR15696:SF0">
    <property type="entry name" value="TELOMERASE-BINDING PROTEIN EST1A"/>
    <property type="match status" value="1"/>
</dbReference>
<dbReference type="InterPro" id="IPR018834">
    <property type="entry name" value="DNA/RNA-bd_Est1-type"/>
</dbReference>
<protein>
    <recommendedName>
        <fullName evidence="2">DNA/RNA-binding domain-containing protein</fullName>
    </recommendedName>
</protein>
<name>A0AA88VLJ9_9ASTE</name>
<feature type="region of interest" description="Disordered" evidence="1">
    <location>
        <begin position="344"/>
        <end position="381"/>
    </location>
</feature>
<dbReference type="SUPFAM" id="SSF48452">
    <property type="entry name" value="TPR-like"/>
    <property type="match status" value="1"/>
</dbReference>
<dbReference type="GO" id="GO:0005697">
    <property type="term" value="C:telomerase holoenzyme complex"/>
    <property type="evidence" value="ECO:0007669"/>
    <property type="project" value="TreeGrafter"/>
</dbReference>
<dbReference type="Proteomes" id="UP001188597">
    <property type="component" value="Unassembled WGS sequence"/>
</dbReference>
<dbReference type="Pfam" id="PF10373">
    <property type="entry name" value="EST1_DNA_bind"/>
    <property type="match status" value="1"/>
</dbReference>
<proteinExistence type="predicted"/>
<gene>
    <name evidence="3" type="ORF">RJ639_010810</name>
</gene>
<feature type="compositionally biased region" description="Basic and acidic residues" evidence="1">
    <location>
        <begin position="252"/>
        <end position="272"/>
    </location>
</feature>
<reference evidence="3" key="1">
    <citation type="submission" date="2022-12" db="EMBL/GenBank/DDBJ databases">
        <title>Draft genome assemblies for two species of Escallonia (Escalloniales).</title>
        <authorList>
            <person name="Chanderbali A."/>
            <person name="Dervinis C."/>
            <person name="Anghel I."/>
            <person name="Soltis D."/>
            <person name="Soltis P."/>
            <person name="Zapata F."/>
        </authorList>
    </citation>
    <scope>NUCLEOTIDE SEQUENCE</scope>
    <source>
        <strain evidence="3">UCBG64.0493</strain>
        <tissue evidence="3">Leaf</tissue>
    </source>
</reference>
<accession>A0AA88VLJ9</accession>
<dbReference type="GO" id="GO:0042162">
    <property type="term" value="F:telomeric DNA binding"/>
    <property type="evidence" value="ECO:0007669"/>
    <property type="project" value="TreeGrafter"/>
</dbReference>
<dbReference type="GO" id="GO:0000184">
    <property type="term" value="P:nuclear-transcribed mRNA catabolic process, nonsense-mediated decay"/>
    <property type="evidence" value="ECO:0007669"/>
    <property type="project" value="TreeGrafter"/>
</dbReference>
<evidence type="ECO:0000259" key="2">
    <source>
        <dbReference type="Pfam" id="PF10373"/>
    </source>
</evidence>
<keyword evidence="4" id="KW-1185">Reference proteome</keyword>
<feature type="region of interest" description="Disordered" evidence="1">
    <location>
        <begin position="240"/>
        <end position="272"/>
    </location>
</feature>
<evidence type="ECO:0000313" key="4">
    <source>
        <dbReference type="Proteomes" id="UP001188597"/>
    </source>
</evidence>
<organism evidence="3 4">
    <name type="scientific">Escallonia herrerae</name>
    <dbReference type="NCBI Taxonomy" id="1293975"/>
    <lineage>
        <taxon>Eukaryota</taxon>
        <taxon>Viridiplantae</taxon>
        <taxon>Streptophyta</taxon>
        <taxon>Embryophyta</taxon>
        <taxon>Tracheophyta</taxon>
        <taxon>Spermatophyta</taxon>
        <taxon>Magnoliopsida</taxon>
        <taxon>eudicotyledons</taxon>
        <taxon>Gunneridae</taxon>
        <taxon>Pentapetalae</taxon>
        <taxon>asterids</taxon>
        <taxon>campanulids</taxon>
        <taxon>Escalloniales</taxon>
        <taxon>Escalloniaceae</taxon>
        <taxon>Escallonia</taxon>
    </lineage>
</organism>
<evidence type="ECO:0000256" key="1">
    <source>
        <dbReference type="SAM" id="MobiDB-lite"/>
    </source>
</evidence>
<dbReference type="InterPro" id="IPR011990">
    <property type="entry name" value="TPR-like_helical_dom_sf"/>
</dbReference>
<dbReference type="AlphaFoldDB" id="A0AA88VLJ9"/>
<dbReference type="GO" id="GO:0070034">
    <property type="term" value="F:telomerase RNA binding"/>
    <property type="evidence" value="ECO:0007669"/>
    <property type="project" value="TreeGrafter"/>
</dbReference>
<evidence type="ECO:0000313" key="3">
    <source>
        <dbReference type="EMBL" id="KAK3010238.1"/>
    </source>
</evidence>
<dbReference type="PANTHER" id="PTHR15696">
    <property type="entry name" value="SMG-7 SUPPRESSOR WITH MORPHOLOGICAL EFFECT ON GENITALIA PROTEIN 7"/>
    <property type="match status" value="1"/>
</dbReference>
<comment type="caution">
    <text evidence="3">The sequence shown here is derived from an EMBL/GenBank/DDBJ whole genome shotgun (WGS) entry which is preliminary data.</text>
</comment>